<dbReference type="Gene3D" id="3.90.550.10">
    <property type="entry name" value="Spore Coat Polysaccharide Biosynthesis Protein SpsA, Chain A"/>
    <property type="match status" value="1"/>
</dbReference>
<keyword evidence="2" id="KW-0808">Transferase</keyword>
<dbReference type="InterPro" id="IPR050834">
    <property type="entry name" value="Glycosyltransf_2"/>
</dbReference>
<dbReference type="InterPro" id="IPR001173">
    <property type="entry name" value="Glyco_trans_2-like"/>
</dbReference>
<dbReference type="InterPro" id="IPR029044">
    <property type="entry name" value="Nucleotide-diphossugar_trans"/>
</dbReference>
<dbReference type="SUPFAM" id="SSF53448">
    <property type="entry name" value="Nucleotide-diphospho-sugar transferases"/>
    <property type="match status" value="1"/>
</dbReference>
<dbReference type="RefSeq" id="WP_157567249.1">
    <property type="nucleotide sequence ID" value="NZ_WPIK01000009.1"/>
</dbReference>
<feature type="domain" description="Glycosyltransferase 2-like" evidence="1">
    <location>
        <begin position="4"/>
        <end position="168"/>
    </location>
</feature>
<organism evidence="2 3">
    <name type="scientific">Mucilaginibacter arboris</name>
    <dbReference type="NCBI Taxonomy" id="2682090"/>
    <lineage>
        <taxon>Bacteria</taxon>
        <taxon>Pseudomonadati</taxon>
        <taxon>Bacteroidota</taxon>
        <taxon>Sphingobacteriia</taxon>
        <taxon>Sphingobacteriales</taxon>
        <taxon>Sphingobacteriaceae</taxon>
        <taxon>Mucilaginibacter</taxon>
    </lineage>
</organism>
<evidence type="ECO:0000313" key="2">
    <source>
        <dbReference type="EMBL" id="MVN22223.1"/>
    </source>
</evidence>
<keyword evidence="3" id="KW-1185">Reference proteome</keyword>
<evidence type="ECO:0000259" key="1">
    <source>
        <dbReference type="Pfam" id="PF00535"/>
    </source>
</evidence>
<dbReference type="AlphaFoldDB" id="A0A7K1SY39"/>
<reference evidence="2 3" key="1">
    <citation type="submission" date="2019-12" db="EMBL/GenBank/DDBJ databases">
        <title>Mucilaginibacter sp. HMF7410 genome sequencing and assembly.</title>
        <authorList>
            <person name="Kang H."/>
            <person name="Cha I."/>
            <person name="Kim H."/>
            <person name="Joh K."/>
        </authorList>
    </citation>
    <scope>NUCLEOTIDE SEQUENCE [LARGE SCALE GENOMIC DNA]</scope>
    <source>
        <strain evidence="2 3">HMF7410</strain>
    </source>
</reference>
<dbReference type="Pfam" id="PF00535">
    <property type="entry name" value="Glycos_transf_2"/>
    <property type="match status" value="1"/>
</dbReference>
<sequence length="329" mass="37895">MTISVCIPTYNQSQYLAQAIRSTYNQSVKPIEIIVSNDCSTDDTLEILEMLSNEIPILKIISQQKNLGITYNTDYCLRLAKGDFIVRLDSDDYLSFKYIEKLSALLIKYPEAGYAHAAVQEIDQNGNYLNKRQLARKSGYQNSTNALQSAIKGYRVAANIIMFRREALVKVDFLNNRPNSAEDYHLSASLAAAGYGNVYLNEILSFYRVWVDSGKARLRRKLMEIIGMYKVFHEVLEPAYKERNWNLKSIYKNRTHFACVLADCLSWNVYSNEEKIQLKDALRTLSSSPKAKAISWLYLNGYGKYLDFYSTIAFKLFSNLKATYIKFRY</sequence>
<comment type="caution">
    <text evidence="2">The sequence shown here is derived from an EMBL/GenBank/DDBJ whole genome shotgun (WGS) entry which is preliminary data.</text>
</comment>
<gene>
    <name evidence="2" type="ORF">GO621_11840</name>
</gene>
<name>A0A7K1SY39_9SPHI</name>
<dbReference type="PANTHER" id="PTHR43685">
    <property type="entry name" value="GLYCOSYLTRANSFERASE"/>
    <property type="match status" value="1"/>
</dbReference>
<evidence type="ECO:0000313" key="3">
    <source>
        <dbReference type="Proteomes" id="UP000462014"/>
    </source>
</evidence>
<proteinExistence type="predicted"/>
<protein>
    <submittedName>
        <fullName evidence="2">Glycosyltransferase</fullName>
    </submittedName>
</protein>
<accession>A0A7K1SY39</accession>
<dbReference type="EMBL" id="WPIK01000009">
    <property type="protein sequence ID" value="MVN22223.1"/>
    <property type="molecule type" value="Genomic_DNA"/>
</dbReference>
<dbReference type="GO" id="GO:0016740">
    <property type="term" value="F:transferase activity"/>
    <property type="evidence" value="ECO:0007669"/>
    <property type="project" value="UniProtKB-KW"/>
</dbReference>
<dbReference type="PANTHER" id="PTHR43685:SF2">
    <property type="entry name" value="GLYCOSYLTRANSFERASE 2-LIKE DOMAIN-CONTAINING PROTEIN"/>
    <property type="match status" value="1"/>
</dbReference>
<dbReference type="Proteomes" id="UP000462014">
    <property type="component" value="Unassembled WGS sequence"/>
</dbReference>